<proteinExistence type="predicted"/>
<dbReference type="SUPFAM" id="SSF49464">
    <property type="entry name" value="Carboxypeptidase regulatory domain-like"/>
    <property type="match status" value="1"/>
</dbReference>
<name>A0A381NFM6_9ZZZZ</name>
<dbReference type="InterPro" id="IPR008969">
    <property type="entry name" value="CarboxyPept-like_regulatory"/>
</dbReference>
<dbReference type="EMBL" id="UINC01000330">
    <property type="protein sequence ID" value="SUZ53390.1"/>
    <property type="molecule type" value="Genomic_DNA"/>
</dbReference>
<sequence length="259" mass="29389">MKITGKVLTENNQTNVPVSVWLETFDLYTTSDSGGYFSFSITNSQTPTGSMNGPVNLYFFIHNYELDSVTVYFTNGMLSKEQTDFSEDGELLNPVEMKKILSGEVILHFNKNSIQTRDTLRVSFNLETHSAVSIDTYKYILQEDSSDFHSGLFFRSLTDNETVTIYRFSGTDQFGNSVEDQLRNLTYEKNESITWTYYLLSDSLNLSSGDYEVLPYLLIRHDQIPIGLIEAHGGDSALTLSAYFLDLPFDILPDTLQIN</sequence>
<gene>
    <name evidence="1" type="ORF">METZ01_LOCUS6244</name>
</gene>
<accession>A0A381NFM6</accession>
<organism evidence="1">
    <name type="scientific">marine metagenome</name>
    <dbReference type="NCBI Taxonomy" id="408172"/>
    <lineage>
        <taxon>unclassified sequences</taxon>
        <taxon>metagenomes</taxon>
        <taxon>ecological metagenomes</taxon>
    </lineage>
</organism>
<dbReference type="AlphaFoldDB" id="A0A381NFM6"/>
<protein>
    <submittedName>
        <fullName evidence="1">Uncharacterized protein</fullName>
    </submittedName>
</protein>
<evidence type="ECO:0000313" key="1">
    <source>
        <dbReference type="EMBL" id="SUZ53390.1"/>
    </source>
</evidence>
<reference evidence="1" key="1">
    <citation type="submission" date="2018-05" db="EMBL/GenBank/DDBJ databases">
        <authorList>
            <person name="Lanie J.A."/>
            <person name="Ng W.-L."/>
            <person name="Kazmierczak K.M."/>
            <person name="Andrzejewski T.M."/>
            <person name="Davidsen T.M."/>
            <person name="Wayne K.J."/>
            <person name="Tettelin H."/>
            <person name="Glass J.I."/>
            <person name="Rusch D."/>
            <person name="Podicherti R."/>
            <person name="Tsui H.-C.T."/>
            <person name="Winkler M.E."/>
        </authorList>
    </citation>
    <scope>NUCLEOTIDE SEQUENCE</scope>
</reference>